<feature type="transmembrane region" description="Helical" evidence="1">
    <location>
        <begin position="232"/>
        <end position="251"/>
    </location>
</feature>
<evidence type="ECO:0000313" key="3">
    <source>
        <dbReference type="Proteomes" id="UP000254978"/>
    </source>
</evidence>
<feature type="transmembrane region" description="Helical" evidence="1">
    <location>
        <begin position="162"/>
        <end position="182"/>
    </location>
</feature>
<dbReference type="NCBIfam" id="NF038012">
    <property type="entry name" value="DMT_1"/>
    <property type="match status" value="1"/>
</dbReference>
<protein>
    <submittedName>
        <fullName evidence="2">Putative conserved alanine, valine and leucine rich membrane protein</fullName>
    </submittedName>
</protein>
<dbReference type="RefSeq" id="WP_115281374.1">
    <property type="nucleotide sequence ID" value="NZ_AP022600.1"/>
</dbReference>
<proteinExistence type="predicted"/>
<feature type="transmembrane region" description="Helical" evidence="1">
    <location>
        <begin position="6"/>
        <end position="24"/>
    </location>
</feature>
<keyword evidence="1" id="KW-1133">Transmembrane helix</keyword>
<feature type="transmembrane region" description="Helical" evidence="1">
    <location>
        <begin position="136"/>
        <end position="155"/>
    </location>
</feature>
<dbReference type="OrthoDB" id="4761185at2"/>
<sequence>MGKADLAALFALGAALFIAIGDVIHQRSAHEVTEEKVSHVGLFLRLLKDRAWWLGSVVAAVGFVLQAAALGLGSVLLVQALLVTSLLFALPISARASHRRVSRWEWTWAALLAASVAVIVTVGNPTEGQSRATMQTWALVAAVLGPLLVAAVIGSRIWSGSISAVLLAMVSGALWGLFAVLLKGVVDLLGDGVVALLRSPELYLWAAVGIAGTAWQQSSFRAGALTASLPTMTVTEPVVASVLGIVVLGETLHPGELGLFVLIAAVAIMVVSTAMLARGEAAASSTAPG</sequence>
<feature type="transmembrane region" description="Helical" evidence="1">
    <location>
        <begin position="76"/>
        <end position="94"/>
    </location>
</feature>
<evidence type="ECO:0000256" key="1">
    <source>
        <dbReference type="SAM" id="Phobius"/>
    </source>
</evidence>
<dbReference type="Proteomes" id="UP000254978">
    <property type="component" value="Unassembled WGS sequence"/>
</dbReference>
<dbReference type="AlphaFoldDB" id="A0A378T8I9"/>
<dbReference type="PANTHER" id="PTHR40761">
    <property type="entry name" value="CONSERVED INTEGRAL MEMBRANE ALANINE VALINE AND LEUCINE RICH PROTEIN-RELATED"/>
    <property type="match status" value="1"/>
</dbReference>
<name>A0A378T8I9_9MYCO</name>
<dbReference type="PANTHER" id="PTHR40761:SF1">
    <property type="entry name" value="CONSERVED INTEGRAL MEMBRANE ALANINE VALINE AND LEUCINE RICH PROTEIN-RELATED"/>
    <property type="match status" value="1"/>
</dbReference>
<feature type="transmembrane region" description="Helical" evidence="1">
    <location>
        <begin position="202"/>
        <end position="220"/>
    </location>
</feature>
<feature type="transmembrane region" description="Helical" evidence="1">
    <location>
        <begin position="51"/>
        <end position="70"/>
    </location>
</feature>
<keyword evidence="1" id="KW-0812">Transmembrane</keyword>
<accession>A0A378T8I9</accession>
<reference evidence="2 3" key="1">
    <citation type="submission" date="2018-06" db="EMBL/GenBank/DDBJ databases">
        <authorList>
            <consortium name="Pathogen Informatics"/>
            <person name="Doyle S."/>
        </authorList>
    </citation>
    <scope>NUCLEOTIDE SEQUENCE [LARGE SCALE GENOMIC DNA]</scope>
    <source>
        <strain evidence="2 3">NCTC10821</strain>
    </source>
</reference>
<keyword evidence="3" id="KW-1185">Reference proteome</keyword>
<organism evidence="2 3">
    <name type="scientific">Mycolicibacterium tokaiense</name>
    <dbReference type="NCBI Taxonomy" id="39695"/>
    <lineage>
        <taxon>Bacteria</taxon>
        <taxon>Bacillati</taxon>
        <taxon>Actinomycetota</taxon>
        <taxon>Actinomycetes</taxon>
        <taxon>Mycobacteriales</taxon>
        <taxon>Mycobacteriaceae</taxon>
        <taxon>Mycolicibacterium</taxon>
    </lineage>
</organism>
<feature type="transmembrane region" description="Helical" evidence="1">
    <location>
        <begin position="106"/>
        <end position="124"/>
    </location>
</feature>
<evidence type="ECO:0000313" key="2">
    <source>
        <dbReference type="EMBL" id="STZ57089.1"/>
    </source>
</evidence>
<gene>
    <name evidence="2" type="ORF">NCTC10821_00586</name>
</gene>
<dbReference type="EMBL" id="UGQT01000001">
    <property type="protein sequence ID" value="STZ57089.1"/>
    <property type="molecule type" value="Genomic_DNA"/>
</dbReference>
<keyword evidence="1" id="KW-0472">Membrane</keyword>
<feature type="transmembrane region" description="Helical" evidence="1">
    <location>
        <begin position="257"/>
        <end position="277"/>
    </location>
</feature>